<dbReference type="Gene3D" id="1.10.150.20">
    <property type="entry name" value="5' to 3' exonuclease, C-terminal subdomain"/>
    <property type="match status" value="1"/>
</dbReference>
<feature type="domain" description="TfoX C-terminal" evidence="1">
    <location>
        <begin position="2"/>
        <end position="77"/>
    </location>
</feature>
<evidence type="ECO:0000313" key="3">
    <source>
        <dbReference type="Proteomes" id="UP000677305"/>
    </source>
</evidence>
<dbReference type="AlphaFoldDB" id="A0A8J8SEN7"/>
<dbReference type="Proteomes" id="UP000677305">
    <property type="component" value="Chromosome"/>
</dbReference>
<evidence type="ECO:0000259" key="1">
    <source>
        <dbReference type="Pfam" id="PF04994"/>
    </source>
</evidence>
<dbReference type="PANTHER" id="PTHR36121:SF1">
    <property type="entry name" value="PROTEIN SXY"/>
    <property type="match status" value="1"/>
</dbReference>
<dbReference type="Pfam" id="PF04994">
    <property type="entry name" value="TfoX_C"/>
    <property type="match status" value="1"/>
</dbReference>
<reference evidence="2 3" key="1">
    <citation type="submission" date="2020-07" db="EMBL/GenBank/DDBJ databases">
        <title>Vallitalea guaymasensis genome.</title>
        <authorList>
            <person name="Postec A."/>
        </authorList>
    </citation>
    <scope>NUCLEOTIDE SEQUENCE [LARGE SCALE GENOMIC DNA]</scope>
    <source>
        <strain evidence="2 3">Ra1766G1</strain>
    </source>
</reference>
<organism evidence="2 3">
    <name type="scientific">Vallitalea guaymasensis</name>
    <dbReference type="NCBI Taxonomy" id="1185412"/>
    <lineage>
        <taxon>Bacteria</taxon>
        <taxon>Bacillati</taxon>
        <taxon>Bacillota</taxon>
        <taxon>Clostridia</taxon>
        <taxon>Lachnospirales</taxon>
        <taxon>Vallitaleaceae</taxon>
        <taxon>Vallitalea</taxon>
    </lineage>
</organism>
<dbReference type="EMBL" id="CP058561">
    <property type="protein sequence ID" value="QUH31736.1"/>
    <property type="molecule type" value="Genomic_DNA"/>
</dbReference>
<sequence length="83" mass="9612">MRLSELPNIGKTLEKELNDIGIQTAEELKEIGSIDAIIRLSIHGDTCYNKLYALEGAIKDVRWHQLPKEYRQELKGKYDQLKK</sequence>
<keyword evidence="3" id="KW-1185">Reference proteome</keyword>
<protein>
    <submittedName>
        <fullName evidence="2">TfoX/Sxy family protein</fullName>
    </submittedName>
</protein>
<dbReference type="RefSeq" id="WP_113674928.1">
    <property type="nucleotide sequence ID" value="NZ_CP058561.1"/>
</dbReference>
<accession>A0A8J8SEN7</accession>
<dbReference type="InterPro" id="IPR047525">
    <property type="entry name" value="TfoX-like"/>
</dbReference>
<proteinExistence type="predicted"/>
<dbReference type="OrthoDB" id="9796798at2"/>
<dbReference type="KEGG" id="vgu:HYG85_23510"/>
<evidence type="ECO:0000313" key="2">
    <source>
        <dbReference type="EMBL" id="QUH31736.1"/>
    </source>
</evidence>
<name>A0A8J8SEN7_9FIRM</name>
<dbReference type="PANTHER" id="PTHR36121">
    <property type="entry name" value="PROTEIN SXY"/>
    <property type="match status" value="1"/>
</dbReference>
<dbReference type="InterPro" id="IPR007077">
    <property type="entry name" value="TfoX_C"/>
</dbReference>
<gene>
    <name evidence="2" type="ORF">HYG85_23510</name>
</gene>